<sequence length="193" mass="21872">MAKPLIPVEAILERSLAILDAEGADALTTRRLAAELKISTRTLYQQVGNRDELIRALVSRHFSALRLEFREHRDWETTVLQWCKGLHDALRAHPYLTELMTIDDRAAVMDYVDELMKSTLNEGIPKSLAVDCSRALVNLTINHAVMEVRALHEPKLSEGSAAEHRRIEKNFLTTIRWILVGVRADAQARAVKK</sequence>
<dbReference type="PROSITE" id="PS50977">
    <property type="entry name" value="HTH_TETR_2"/>
    <property type="match status" value="1"/>
</dbReference>
<feature type="DNA-binding region" description="H-T-H motif" evidence="2">
    <location>
        <begin position="28"/>
        <end position="47"/>
    </location>
</feature>
<keyword evidence="1 2" id="KW-0238">DNA-binding</keyword>
<dbReference type="Gene3D" id="1.10.10.60">
    <property type="entry name" value="Homeodomain-like"/>
    <property type="match status" value="1"/>
</dbReference>
<accession>A0ABW9LT52</accession>
<evidence type="ECO:0000313" key="4">
    <source>
        <dbReference type="EMBL" id="MFN6550404.1"/>
    </source>
</evidence>
<proteinExistence type="predicted"/>
<dbReference type="InterPro" id="IPR001647">
    <property type="entry name" value="HTH_TetR"/>
</dbReference>
<evidence type="ECO:0000259" key="3">
    <source>
        <dbReference type="PROSITE" id="PS50977"/>
    </source>
</evidence>
<reference evidence="4 5" key="1">
    <citation type="submission" date="2024-12" db="EMBL/GenBank/DDBJ databases">
        <title>The coexistence of Mycolicibacterium septicum and Mycolicibacterium nivoides in clinical samples.</title>
        <authorList>
            <person name="Wang C."/>
            <person name="Feng Y."/>
            <person name="Zong Z."/>
        </authorList>
    </citation>
    <scope>NUCLEOTIDE SEQUENCE [LARGE SCALE GENOMIC DNA]</scope>
    <source>
        <strain evidence="4 5">120310</strain>
    </source>
</reference>
<dbReference type="InterPro" id="IPR009057">
    <property type="entry name" value="Homeodomain-like_sf"/>
</dbReference>
<evidence type="ECO:0000256" key="1">
    <source>
        <dbReference type="ARBA" id="ARBA00023125"/>
    </source>
</evidence>
<gene>
    <name evidence="4" type="ORF">ACK4CP_08380</name>
</gene>
<protein>
    <submittedName>
        <fullName evidence="4">TetR/AcrR family transcriptional regulator</fullName>
    </submittedName>
</protein>
<dbReference type="RefSeq" id="WP_409549233.1">
    <property type="nucleotide sequence ID" value="NZ_JBKBDE010000002.1"/>
</dbReference>
<dbReference type="Proteomes" id="UP001635817">
    <property type="component" value="Unassembled WGS sequence"/>
</dbReference>
<organism evidence="4 5">
    <name type="scientific">Mycolicibacterium septicum</name>
    <dbReference type="NCBI Taxonomy" id="98668"/>
    <lineage>
        <taxon>Bacteria</taxon>
        <taxon>Bacillati</taxon>
        <taxon>Actinomycetota</taxon>
        <taxon>Actinomycetes</taxon>
        <taxon>Mycobacteriales</taxon>
        <taxon>Mycobacteriaceae</taxon>
        <taxon>Mycolicibacterium</taxon>
    </lineage>
</organism>
<evidence type="ECO:0000256" key="2">
    <source>
        <dbReference type="PROSITE-ProRule" id="PRU00335"/>
    </source>
</evidence>
<keyword evidence="5" id="KW-1185">Reference proteome</keyword>
<dbReference type="Gene3D" id="1.10.357.10">
    <property type="entry name" value="Tetracycline Repressor, domain 2"/>
    <property type="match status" value="1"/>
</dbReference>
<dbReference type="SUPFAM" id="SSF46689">
    <property type="entry name" value="Homeodomain-like"/>
    <property type="match status" value="1"/>
</dbReference>
<comment type="caution">
    <text evidence="4">The sequence shown here is derived from an EMBL/GenBank/DDBJ whole genome shotgun (WGS) entry which is preliminary data.</text>
</comment>
<dbReference type="Pfam" id="PF00440">
    <property type="entry name" value="TetR_N"/>
    <property type="match status" value="1"/>
</dbReference>
<dbReference type="SUPFAM" id="SSF48498">
    <property type="entry name" value="Tetracyclin repressor-like, C-terminal domain"/>
    <property type="match status" value="1"/>
</dbReference>
<name>A0ABW9LT52_9MYCO</name>
<dbReference type="InterPro" id="IPR036271">
    <property type="entry name" value="Tet_transcr_reg_TetR-rel_C_sf"/>
</dbReference>
<feature type="domain" description="HTH tetR-type" evidence="3">
    <location>
        <begin position="5"/>
        <end position="65"/>
    </location>
</feature>
<evidence type="ECO:0000313" key="5">
    <source>
        <dbReference type="Proteomes" id="UP001635817"/>
    </source>
</evidence>
<dbReference type="EMBL" id="JBKBDE010000002">
    <property type="protein sequence ID" value="MFN6550404.1"/>
    <property type="molecule type" value="Genomic_DNA"/>
</dbReference>